<accession>A0A318PHZ2</accession>
<dbReference type="STRING" id="1220579.GCA_001571345_02704"/>
<evidence type="ECO:0000313" key="1">
    <source>
        <dbReference type="EMBL" id="PYD55755.1"/>
    </source>
</evidence>
<dbReference type="EMBL" id="NKUC01000050">
    <property type="protein sequence ID" value="PYD55755.1"/>
    <property type="molecule type" value="Genomic_DNA"/>
</dbReference>
<evidence type="ECO:0008006" key="3">
    <source>
        <dbReference type="Google" id="ProtNLM"/>
    </source>
</evidence>
<keyword evidence="2" id="KW-1185">Reference proteome</keyword>
<dbReference type="Proteomes" id="UP000248257">
    <property type="component" value="Unassembled WGS sequence"/>
</dbReference>
<proteinExistence type="predicted"/>
<dbReference type="InterPro" id="IPR029470">
    <property type="entry name" value="PDDEXK_4"/>
</dbReference>
<reference evidence="1 2" key="1">
    <citation type="submission" date="2017-07" db="EMBL/GenBank/DDBJ databases">
        <title>A draft genome sequence of Komagataeibacter xylinus LMG 1515.</title>
        <authorList>
            <person name="Skraban J."/>
            <person name="Cleenwerck I."/>
            <person name="Vandamme P."/>
            <person name="Trcek J."/>
        </authorList>
    </citation>
    <scope>NUCLEOTIDE SEQUENCE [LARGE SCALE GENOMIC DNA]</scope>
    <source>
        <strain evidence="1 2">LMG 1515</strain>
    </source>
</reference>
<name>A0A318PHZ2_KOMXY</name>
<organism evidence="1 2">
    <name type="scientific">Komagataeibacter xylinus</name>
    <name type="common">Gluconacetobacter xylinus</name>
    <dbReference type="NCBI Taxonomy" id="28448"/>
    <lineage>
        <taxon>Bacteria</taxon>
        <taxon>Pseudomonadati</taxon>
        <taxon>Pseudomonadota</taxon>
        <taxon>Alphaproteobacteria</taxon>
        <taxon>Acetobacterales</taxon>
        <taxon>Acetobacteraceae</taxon>
        <taxon>Komagataeibacter</taxon>
    </lineage>
</organism>
<comment type="caution">
    <text evidence="1">The sequence shown here is derived from an EMBL/GenBank/DDBJ whole genome shotgun (WGS) entry which is preliminary data.</text>
</comment>
<sequence length="332" mass="37287">MRPQWGILPRAGKMPLHRRTGMGPGHVVSWDRQRLAQACPCQTPDVGKVQKILPARRVRENFHSVFRPSLHISHALGHGCSSSPFPSECRRYDRKGSAKAMMAYEHEPVLAWLPRIMGLLRHMQTRPLPDQTPRQVQAWLHQVMPYVRNARAQGHAINVWDVASLKHDEQRNAGVLAWLLDPRGTHGYGAAVLRGVIELLRRRMDLPADVAEDGMLHAAGVLTEHWPMASLRNRVDIAIDGQDFTLLVEVKIHAPEGPDQLTRYVESAQARRRAMGHAWAAVLYLAPRLPERPPAGVACIDWHDIAAILRRLPATGFNGVLARQFADHIDGF</sequence>
<dbReference type="AlphaFoldDB" id="A0A318PHZ2"/>
<dbReference type="Pfam" id="PF14281">
    <property type="entry name" value="PDDEXK_4"/>
    <property type="match status" value="1"/>
</dbReference>
<protein>
    <recommendedName>
        <fullName evidence="3">PD-(D/E)XK nuclease family protein</fullName>
    </recommendedName>
</protein>
<gene>
    <name evidence="1" type="ORF">CFR75_14670</name>
</gene>
<dbReference type="OrthoDB" id="6713139at2"/>
<evidence type="ECO:0000313" key="2">
    <source>
        <dbReference type="Proteomes" id="UP000248257"/>
    </source>
</evidence>